<dbReference type="PANTHER" id="PTHR31573:SF4">
    <property type="entry name" value="FE2OG DIOXYGENASE DOMAIN-CONTAINING PROTEIN"/>
    <property type="match status" value="1"/>
</dbReference>
<sequence length="681" mass="76414">MAKRKLAQEGPVAKRTRKGGEKEAVEVSPPNGAREPVCGEPPAWAECRPDLCDALPWFRSVQGGAYHVGELSFGCLIDADSGSRAHVDDETIITRIGGGCEKDPNGNLILLKDQDDSDRAVASYINSQAVKLPVGLIIGDRNPVLGRQLPHRYNVMGYFRITHIWYEKVGKRTGAKIRFQKLDLEKRSWWAAKGSPDPPPVSEREFLPPESQICPECTVSSPRVYNEGWMCLQPSCSQFWSINGSPPPSDLTYHPRFLSAREPPDEEIRPQYSLVPDLLSTIPEEDRDAGLSRIAWKGIVCPDCHKCISRRFWRGWKCTDPLDNKSSSRTSTSNNNSPTGSTSPCTFEKMMPMRPVSLRSVVSDFEIGAIQRAVFVNSKLIQPKRDFSGPYAKYTYELKDIGTVTHFIANREVLSRPNGPNDLFEQLQLVDLGLRRYPLQQSVAAVAGTLTSHFAVNYGMPYKYVVSVDSKGFDEAPPEIMRALGRLTWATEQAVTATGDEFLPPNELLALAYFEEMSIGYHDDGESSLGPTIATLSLGAKATMKIRLKDKYFRGCSASKKLLPEDIVLPGCEKYDERKELKAKFANKEITEKEYNERRLEIIKSMKRREGSPVISLEIHHGDLVVMHGADMQKYYEHSVIPENKLRFALTSRYIKPDQVEQKDLHKGNFTLGPDEVYHGQ</sequence>
<dbReference type="PANTHER" id="PTHR31573">
    <property type="entry name" value="ALPHA-KETOGLUTARATE-DEPENDENT DIOXYGENASE ALKB HOMOLOG 2"/>
    <property type="match status" value="1"/>
</dbReference>
<proteinExistence type="predicted"/>
<gene>
    <name evidence="4" type="ORF">T310_4540</name>
</gene>
<dbReference type="Gene3D" id="2.60.120.590">
    <property type="entry name" value="Alpha-ketoglutarate-dependent dioxygenase AlkB-like"/>
    <property type="match status" value="1"/>
</dbReference>
<dbReference type="AlphaFoldDB" id="A0A0F4YT51"/>
<dbReference type="Pfam" id="PF13532">
    <property type="entry name" value="2OG-FeII_Oxy_2"/>
    <property type="match status" value="1"/>
</dbReference>
<dbReference type="InterPro" id="IPR032852">
    <property type="entry name" value="ALKBH2"/>
</dbReference>
<evidence type="ECO:0000256" key="2">
    <source>
        <dbReference type="SAM" id="MobiDB-lite"/>
    </source>
</evidence>
<feature type="binding site" evidence="1">
    <location>
        <position position="638"/>
    </location>
    <ligand>
        <name>2-oxoglutarate</name>
        <dbReference type="ChEBI" id="CHEBI:16810"/>
    </ligand>
</feature>
<dbReference type="PROSITE" id="PS51471">
    <property type="entry name" value="FE2OG_OXY"/>
    <property type="match status" value="1"/>
</dbReference>
<accession>A0A0F4YT51</accession>
<dbReference type="STRING" id="1408163.A0A0F4YT51"/>
<feature type="binding site" evidence="1">
    <location>
        <position position="522"/>
    </location>
    <ligand>
        <name>2-oxoglutarate</name>
        <dbReference type="ChEBI" id="CHEBI:16810"/>
    </ligand>
</feature>
<dbReference type="GO" id="GO:0008198">
    <property type="term" value="F:ferrous iron binding"/>
    <property type="evidence" value="ECO:0007669"/>
    <property type="project" value="TreeGrafter"/>
</dbReference>
<feature type="binding site" evidence="1">
    <location>
        <position position="513"/>
    </location>
    <ligand>
        <name>2-oxoglutarate</name>
        <dbReference type="ChEBI" id="CHEBI:16810"/>
    </ligand>
</feature>
<dbReference type="InterPro" id="IPR005123">
    <property type="entry name" value="Oxoglu/Fe-dep_dioxygenase_dom"/>
</dbReference>
<feature type="domain" description="Fe2OG dioxygenase" evidence="3">
    <location>
        <begin position="504"/>
        <end position="656"/>
    </location>
</feature>
<evidence type="ECO:0000313" key="5">
    <source>
        <dbReference type="Proteomes" id="UP000053958"/>
    </source>
</evidence>
<evidence type="ECO:0000256" key="1">
    <source>
        <dbReference type="PIRSR" id="PIRSR632852-1"/>
    </source>
</evidence>
<organism evidence="4 5">
    <name type="scientific">Rasamsonia emersonii (strain ATCC 16479 / CBS 393.64 / IMI 116815)</name>
    <dbReference type="NCBI Taxonomy" id="1408163"/>
    <lineage>
        <taxon>Eukaryota</taxon>
        <taxon>Fungi</taxon>
        <taxon>Dikarya</taxon>
        <taxon>Ascomycota</taxon>
        <taxon>Pezizomycotina</taxon>
        <taxon>Eurotiomycetes</taxon>
        <taxon>Eurotiomycetidae</taxon>
        <taxon>Eurotiales</taxon>
        <taxon>Trichocomaceae</taxon>
        <taxon>Rasamsonia</taxon>
    </lineage>
</organism>
<name>A0A0F4YT51_RASE3</name>
<dbReference type="Proteomes" id="UP000053958">
    <property type="component" value="Unassembled WGS sequence"/>
</dbReference>
<dbReference type="GO" id="GO:0006307">
    <property type="term" value="P:DNA alkylation repair"/>
    <property type="evidence" value="ECO:0007669"/>
    <property type="project" value="TreeGrafter"/>
</dbReference>
<evidence type="ECO:0000259" key="3">
    <source>
        <dbReference type="PROSITE" id="PS51471"/>
    </source>
</evidence>
<keyword evidence="5" id="KW-1185">Reference proteome</keyword>
<dbReference type="GO" id="GO:0051747">
    <property type="term" value="F:cytosine C-5 DNA demethylase activity"/>
    <property type="evidence" value="ECO:0007669"/>
    <property type="project" value="TreeGrafter"/>
</dbReference>
<dbReference type="SUPFAM" id="SSF51197">
    <property type="entry name" value="Clavaminate synthase-like"/>
    <property type="match status" value="1"/>
</dbReference>
<reference evidence="4 5" key="1">
    <citation type="submission" date="2015-04" db="EMBL/GenBank/DDBJ databases">
        <authorList>
            <person name="Heijne W.H."/>
            <person name="Fedorova N.D."/>
            <person name="Nierman W.C."/>
            <person name="Vollebregt A.W."/>
            <person name="Zhao Z."/>
            <person name="Wu L."/>
            <person name="Kumar M."/>
            <person name="Stam H."/>
            <person name="van den Berg M.A."/>
            <person name="Pel H.J."/>
        </authorList>
    </citation>
    <scope>NUCLEOTIDE SEQUENCE [LARGE SCALE GENOMIC DNA]</scope>
    <source>
        <strain evidence="4 5">CBS 393.64</strain>
    </source>
</reference>
<feature type="compositionally biased region" description="Low complexity" evidence="2">
    <location>
        <begin position="324"/>
        <end position="343"/>
    </location>
</feature>
<evidence type="ECO:0000313" key="4">
    <source>
        <dbReference type="EMBL" id="KKA21419.1"/>
    </source>
</evidence>
<dbReference type="EMBL" id="LASV01000185">
    <property type="protein sequence ID" value="KKA21419.1"/>
    <property type="molecule type" value="Genomic_DNA"/>
</dbReference>
<dbReference type="GO" id="GO:0035516">
    <property type="term" value="F:broad specificity oxidative DNA demethylase activity"/>
    <property type="evidence" value="ECO:0007669"/>
    <property type="project" value="TreeGrafter"/>
</dbReference>
<dbReference type="OrthoDB" id="2163491at2759"/>
<dbReference type="RefSeq" id="XP_013328031.1">
    <property type="nucleotide sequence ID" value="XM_013472577.1"/>
</dbReference>
<comment type="caution">
    <text evidence="4">The sequence shown here is derived from an EMBL/GenBank/DDBJ whole genome shotgun (WGS) entry which is preliminary data.</text>
</comment>
<feature type="region of interest" description="Disordered" evidence="2">
    <location>
        <begin position="322"/>
        <end position="348"/>
    </location>
</feature>
<dbReference type="InterPro" id="IPR027450">
    <property type="entry name" value="AlkB-like"/>
</dbReference>
<feature type="region of interest" description="Disordered" evidence="2">
    <location>
        <begin position="1"/>
        <end position="37"/>
    </location>
</feature>
<dbReference type="InterPro" id="IPR037151">
    <property type="entry name" value="AlkB-like_sf"/>
</dbReference>
<dbReference type="GeneID" id="25316888"/>
<protein>
    <recommendedName>
        <fullName evidence="3">Fe2OG dioxygenase domain-containing protein</fullName>
    </recommendedName>
</protein>